<evidence type="ECO:0000313" key="2">
    <source>
        <dbReference type="EMBL" id="OQM75485.1"/>
    </source>
</evidence>
<name>A0A1V8RQQ0_9HYPH</name>
<keyword evidence="1" id="KW-1133">Transmembrane helix</keyword>
<dbReference type="EMBL" id="MDET01000015">
    <property type="protein sequence ID" value="OQM75485.1"/>
    <property type="molecule type" value="Genomic_DNA"/>
</dbReference>
<proteinExistence type="predicted"/>
<dbReference type="GO" id="GO:0008556">
    <property type="term" value="F:P-type potassium transmembrane transporter activity"/>
    <property type="evidence" value="ECO:0007669"/>
    <property type="project" value="InterPro"/>
</dbReference>
<gene>
    <name evidence="2" type="ORF">BFN67_18010</name>
</gene>
<keyword evidence="3" id="KW-1185">Reference proteome</keyword>
<dbReference type="NCBIfam" id="TIGR02115">
    <property type="entry name" value="potass_kdpF"/>
    <property type="match status" value="1"/>
</dbReference>
<dbReference type="GO" id="GO:0005886">
    <property type="term" value="C:plasma membrane"/>
    <property type="evidence" value="ECO:0007669"/>
    <property type="project" value="InterPro"/>
</dbReference>
<accession>A0A1V8RQQ0</accession>
<dbReference type="InterPro" id="IPR011726">
    <property type="entry name" value="KdpF"/>
</dbReference>
<evidence type="ECO:0000313" key="3">
    <source>
        <dbReference type="Proteomes" id="UP000191905"/>
    </source>
</evidence>
<dbReference type="RefSeq" id="WP_067179871.1">
    <property type="nucleotide sequence ID" value="NZ_MDET01000015.1"/>
</dbReference>
<keyword evidence="1" id="KW-0812">Transmembrane</keyword>
<evidence type="ECO:0000256" key="1">
    <source>
        <dbReference type="SAM" id="Phobius"/>
    </source>
</evidence>
<protein>
    <submittedName>
        <fullName evidence="2">Potassium-transporting ATPase subunit F</fullName>
    </submittedName>
</protein>
<reference evidence="2 3" key="1">
    <citation type="journal article" date="2016" name="Int. J. Syst. Evol. Microbiol.">
        <title>Pseudaminobacter manganicus sp. nov., isolated from sludge of a manganese mine.</title>
        <authorList>
            <person name="Li J."/>
            <person name="Huang J."/>
            <person name="Liao S."/>
            <person name="Wang G."/>
        </authorList>
    </citation>
    <scope>NUCLEOTIDE SEQUENCE [LARGE SCALE GENOMIC DNA]</scope>
    <source>
        <strain evidence="2 3">JH-7</strain>
    </source>
</reference>
<comment type="caution">
    <text evidence="2">The sequence shown here is derived from an EMBL/GenBank/DDBJ whole genome shotgun (WGS) entry which is preliminary data.</text>
</comment>
<dbReference type="Pfam" id="PF09604">
    <property type="entry name" value="Potass_KdpF"/>
    <property type="match status" value="1"/>
</dbReference>
<organism evidence="2 3">
    <name type="scientific">Manganibacter manganicus</name>
    <dbReference type="NCBI Taxonomy" id="1873176"/>
    <lineage>
        <taxon>Bacteria</taxon>
        <taxon>Pseudomonadati</taxon>
        <taxon>Pseudomonadota</taxon>
        <taxon>Alphaproteobacteria</taxon>
        <taxon>Hyphomicrobiales</taxon>
        <taxon>Phyllobacteriaceae</taxon>
        <taxon>Manganibacter</taxon>
    </lineage>
</organism>
<dbReference type="Proteomes" id="UP000191905">
    <property type="component" value="Unassembled WGS sequence"/>
</dbReference>
<feature type="transmembrane region" description="Helical" evidence="1">
    <location>
        <begin position="6"/>
        <end position="24"/>
    </location>
</feature>
<sequence length="29" mass="3295">MILEYFLGAAVAVFVTGYLLYALARPERF</sequence>
<keyword evidence="1" id="KW-0472">Membrane</keyword>
<dbReference type="AlphaFoldDB" id="A0A1V8RQQ0"/>